<keyword evidence="6 9" id="KW-1133">Transmembrane helix</keyword>
<dbReference type="Proteomes" id="UP000231198">
    <property type="component" value="Unassembled WGS sequence"/>
</dbReference>
<dbReference type="AlphaFoldDB" id="A0A2H0WUC4"/>
<evidence type="ECO:0000256" key="3">
    <source>
        <dbReference type="ARBA" id="ARBA00022475"/>
    </source>
</evidence>
<keyword evidence="8 9" id="KW-0472">Membrane</keyword>
<name>A0A2H0WUC4_9BACT</name>
<dbReference type="Pfam" id="PF00584">
    <property type="entry name" value="SecE"/>
    <property type="match status" value="1"/>
</dbReference>
<comment type="function">
    <text evidence="9">Essential subunit of the Sec protein translocation channel SecYEG. Clamps together the 2 halves of SecY. May contact the channel plug during translocation.</text>
</comment>
<evidence type="ECO:0000256" key="8">
    <source>
        <dbReference type="ARBA" id="ARBA00023136"/>
    </source>
</evidence>
<evidence type="ECO:0000313" key="11">
    <source>
        <dbReference type="Proteomes" id="UP000231198"/>
    </source>
</evidence>
<keyword evidence="3 9" id="KW-1003">Cell membrane</keyword>
<dbReference type="PANTHER" id="PTHR33910">
    <property type="entry name" value="PROTEIN TRANSLOCASE SUBUNIT SECE"/>
    <property type="match status" value="1"/>
</dbReference>
<evidence type="ECO:0000256" key="5">
    <source>
        <dbReference type="ARBA" id="ARBA00022927"/>
    </source>
</evidence>
<protein>
    <recommendedName>
        <fullName evidence="9">Protein translocase subunit SecE</fullName>
    </recommendedName>
</protein>
<evidence type="ECO:0000256" key="1">
    <source>
        <dbReference type="ARBA" id="ARBA00004370"/>
    </source>
</evidence>
<dbReference type="GO" id="GO:0006605">
    <property type="term" value="P:protein targeting"/>
    <property type="evidence" value="ECO:0007669"/>
    <property type="project" value="UniProtKB-UniRule"/>
</dbReference>
<comment type="subcellular location">
    <subcellularLocation>
        <location evidence="9">Cell membrane</location>
        <topology evidence="9">Single-pass membrane protein</topology>
    </subcellularLocation>
    <subcellularLocation>
        <location evidence="1">Membrane</location>
    </subcellularLocation>
</comment>
<dbReference type="InterPro" id="IPR038379">
    <property type="entry name" value="SecE_sf"/>
</dbReference>
<sequence length="62" mass="7081">MNPRMGFTKDIMEELKKVSWPSRKETVRLTTVVIAISLIIGFYIGIIDVLLAKGLEVLTKFR</sequence>
<dbReference type="GO" id="GO:0005886">
    <property type="term" value="C:plasma membrane"/>
    <property type="evidence" value="ECO:0007669"/>
    <property type="project" value="UniProtKB-SubCell"/>
</dbReference>
<dbReference type="GO" id="GO:0043952">
    <property type="term" value="P:protein transport by the Sec complex"/>
    <property type="evidence" value="ECO:0007669"/>
    <property type="project" value="UniProtKB-UniRule"/>
</dbReference>
<feature type="transmembrane region" description="Helical" evidence="9">
    <location>
        <begin position="29"/>
        <end position="52"/>
    </location>
</feature>
<keyword evidence="2 9" id="KW-0813">Transport</keyword>
<dbReference type="InterPro" id="IPR001901">
    <property type="entry name" value="Translocase_SecE/Sec61-g"/>
</dbReference>
<keyword evidence="5 9" id="KW-0653">Protein transport</keyword>
<accession>A0A2H0WUC4</accession>
<evidence type="ECO:0000256" key="7">
    <source>
        <dbReference type="ARBA" id="ARBA00023010"/>
    </source>
</evidence>
<reference evidence="11" key="1">
    <citation type="submission" date="2017-09" db="EMBL/GenBank/DDBJ databases">
        <title>Depth-based differentiation of microbial function through sediment-hosted aquifers and enrichment of novel symbionts in the deep terrestrial subsurface.</title>
        <authorList>
            <person name="Probst A.J."/>
            <person name="Ladd B."/>
            <person name="Jarett J.K."/>
            <person name="Geller-Mcgrath D.E."/>
            <person name="Sieber C.M.K."/>
            <person name="Emerson J.B."/>
            <person name="Anantharaman K."/>
            <person name="Thomas B.C."/>
            <person name="Malmstrom R."/>
            <person name="Stieglmeier M."/>
            <person name="Klingl A."/>
            <person name="Woyke T."/>
            <person name="Ryan C.M."/>
            <person name="Banfield J.F."/>
        </authorList>
    </citation>
    <scope>NUCLEOTIDE SEQUENCE [LARGE SCALE GENOMIC DNA]</scope>
</reference>
<keyword evidence="7 9" id="KW-0811">Translocation</keyword>
<evidence type="ECO:0000256" key="6">
    <source>
        <dbReference type="ARBA" id="ARBA00022989"/>
    </source>
</evidence>
<organism evidence="10 11">
    <name type="scientific">Candidatus Roizmanbacteria bacterium CG09_land_8_20_14_0_10_41_9</name>
    <dbReference type="NCBI Taxonomy" id="1974850"/>
    <lineage>
        <taxon>Bacteria</taxon>
        <taxon>Candidatus Roizmaniibacteriota</taxon>
    </lineage>
</organism>
<dbReference type="NCBIfam" id="TIGR00964">
    <property type="entry name" value="secE_bact"/>
    <property type="match status" value="1"/>
</dbReference>
<comment type="subunit">
    <text evidence="9">Component of the Sec protein translocase complex. Heterotrimer consisting of SecY, SecE and SecG subunits. The heterotrimers can form oligomers, although 1 heterotrimer is thought to be able to translocate proteins. Interacts with the ribosome. Interacts with SecDF, and other proteins may be involved. Interacts with SecA.</text>
</comment>
<comment type="similarity">
    <text evidence="9">Belongs to the SecE/SEC61-gamma family.</text>
</comment>
<evidence type="ECO:0000313" key="10">
    <source>
        <dbReference type="EMBL" id="PIS15529.1"/>
    </source>
</evidence>
<dbReference type="InterPro" id="IPR005807">
    <property type="entry name" value="SecE_bac"/>
</dbReference>
<evidence type="ECO:0000256" key="9">
    <source>
        <dbReference type="HAMAP-Rule" id="MF_00422"/>
    </source>
</evidence>
<keyword evidence="4 9" id="KW-0812">Transmembrane</keyword>
<gene>
    <name evidence="9 10" type="primary">secE</name>
    <name evidence="10" type="ORF">COT62_03220</name>
</gene>
<dbReference type="GO" id="GO:0008320">
    <property type="term" value="F:protein transmembrane transporter activity"/>
    <property type="evidence" value="ECO:0007669"/>
    <property type="project" value="UniProtKB-UniRule"/>
</dbReference>
<proteinExistence type="inferred from homology"/>
<evidence type="ECO:0000256" key="2">
    <source>
        <dbReference type="ARBA" id="ARBA00022448"/>
    </source>
</evidence>
<comment type="caution">
    <text evidence="10">The sequence shown here is derived from an EMBL/GenBank/DDBJ whole genome shotgun (WGS) entry which is preliminary data.</text>
</comment>
<dbReference type="PANTHER" id="PTHR33910:SF1">
    <property type="entry name" value="PROTEIN TRANSLOCASE SUBUNIT SECE"/>
    <property type="match status" value="1"/>
</dbReference>
<dbReference type="HAMAP" id="MF_00422">
    <property type="entry name" value="SecE"/>
    <property type="match status" value="1"/>
</dbReference>
<dbReference type="Gene3D" id="1.20.5.1030">
    <property type="entry name" value="Preprotein translocase secy subunit"/>
    <property type="match status" value="1"/>
</dbReference>
<dbReference type="GO" id="GO:0065002">
    <property type="term" value="P:intracellular protein transmembrane transport"/>
    <property type="evidence" value="ECO:0007669"/>
    <property type="project" value="UniProtKB-UniRule"/>
</dbReference>
<evidence type="ECO:0000256" key="4">
    <source>
        <dbReference type="ARBA" id="ARBA00022692"/>
    </source>
</evidence>
<dbReference type="PROSITE" id="PS01067">
    <property type="entry name" value="SECE_SEC61G"/>
    <property type="match status" value="1"/>
</dbReference>
<dbReference type="EMBL" id="PEZG01000069">
    <property type="protein sequence ID" value="PIS15529.1"/>
    <property type="molecule type" value="Genomic_DNA"/>
</dbReference>
<dbReference type="GO" id="GO:0009306">
    <property type="term" value="P:protein secretion"/>
    <property type="evidence" value="ECO:0007669"/>
    <property type="project" value="UniProtKB-UniRule"/>
</dbReference>